<evidence type="ECO:0000259" key="4">
    <source>
        <dbReference type="Pfam" id="PF00717"/>
    </source>
</evidence>
<keyword evidence="1" id="KW-0805">Transcription regulation</keyword>
<dbReference type="PANTHER" id="PTHR40661">
    <property type="match status" value="1"/>
</dbReference>
<name>A0AAF0BF80_PORGN</name>
<gene>
    <name evidence="5" type="ORF">NY151_08105</name>
</gene>
<evidence type="ECO:0000256" key="2">
    <source>
        <dbReference type="ARBA" id="ARBA00023125"/>
    </source>
</evidence>
<proteinExistence type="predicted"/>
<dbReference type="Gene3D" id="2.10.109.10">
    <property type="entry name" value="Umud Fragment, subunit A"/>
    <property type="match status" value="1"/>
</dbReference>
<sequence length="218" mass="24317">MERKIDRFDKFLKHKGINDNQATKLLGFSTGTISKSREKGRDLSDRNAEKALNFFQDLSRVWLLTGVGEMINNPNQPAEAKDNDSTDDVAMVPLLPIAALAGSLSDFAVSVMYSDCEQVVSPIRGADLAITVSGESMTPEYPNGSQIFIKRINEKAFIEWGRVYVLDTVNGSVVKRVFPSDDENRIKCVSTNPEYPPFEINMQDVNGIYRVLLCMSVK</sequence>
<dbReference type="InterPro" id="IPR015927">
    <property type="entry name" value="Peptidase_S24_S26A/B/C"/>
</dbReference>
<organism evidence="5 6">
    <name type="scientific">Porphyromonas gingivalis</name>
    <name type="common">Bacteroides gingivalis</name>
    <dbReference type="NCBI Taxonomy" id="837"/>
    <lineage>
        <taxon>Bacteria</taxon>
        <taxon>Pseudomonadati</taxon>
        <taxon>Bacteroidota</taxon>
        <taxon>Bacteroidia</taxon>
        <taxon>Bacteroidales</taxon>
        <taxon>Porphyromonadaceae</taxon>
        <taxon>Porphyromonas</taxon>
    </lineage>
</organism>
<keyword evidence="3" id="KW-0804">Transcription</keyword>
<dbReference type="Pfam" id="PF00717">
    <property type="entry name" value="Peptidase_S24"/>
    <property type="match status" value="1"/>
</dbReference>
<protein>
    <submittedName>
        <fullName evidence="5">Helix-turn-helix transcriptional regulator</fullName>
    </submittedName>
</protein>
<keyword evidence="2" id="KW-0238">DNA-binding</keyword>
<dbReference type="RefSeq" id="WP_021676744.1">
    <property type="nucleotide sequence ID" value="NZ_CP116614.1"/>
</dbReference>
<dbReference type="AlphaFoldDB" id="A0AAF0BF80"/>
<dbReference type="EMBL" id="CP116614">
    <property type="protein sequence ID" value="WCG02616.1"/>
    <property type="molecule type" value="Genomic_DNA"/>
</dbReference>
<evidence type="ECO:0000313" key="6">
    <source>
        <dbReference type="Proteomes" id="UP001179501"/>
    </source>
</evidence>
<accession>A0AAF0BF80</accession>
<evidence type="ECO:0000256" key="1">
    <source>
        <dbReference type="ARBA" id="ARBA00023015"/>
    </source>
</evidence>
<dbReference type="GO" id="GO:0003677">
    <property type="term" value="F:DNA binding"/>
    <property type="evidence" value="ECO:0007669"/>
    <property type="project" value="UniProtKB-KW"/>
</dbReference>
<evidence type="ECO:0000313" key="5">
    <source>
        <dbReference type="EMBL" id="WCG02616.1"/>
    </source>
</evidence>
<dbReference type="InterPro" id="IPR039418">
    <property type="entry name" value="LexA-like"/>
</dbReference>
<reference evidence="5" key="1">
    <citation type="submission" date="2023-01" db="EMBL/GenBank/DDBJ databases">
        <title>Phages are important unrecognized players in the ecology of the oral pathogen Porphyromonas gingivalis.</title>
        <authorList>
            <person name="Matrishin C.B."/>
            <person name="Kauffman K.M."/>
        </authorList>
    </citation>
    <scope>NUCLEOTIDE SEQUENCE</scope>
    <source>
        <strain evidence="5">ATCC 49417</strain>
    </source>
</reference>
<dbReference type="PANTHER" id="PTHR40661:SF1">
    <property type="entry name" value="HTH CRO_C1-TYPE DOMAIN-CONTAINING PROTEIN"/>
    <property type="match status" value="1"/>
</dbReference>
<dbReference type="SUPFAM" id="SSF51306">
    <property type="entry name" value="LexA/Signal peptidase"/>
    <property type="match status" value="1"/>
</dbReference>
<feature type="domain" description="Peptidase S24/S26A/S26B/S26C" evidence="4">
    <location>
        <begin position="122"/>
        <end position="205"/>
    </location>
</feature>
<evidence type="ECO:0000256" key="3">
    <source>
        <dbReference type="ARBA" id="ARBA00023163"/>
    </source>
</evidence>
<dbReference type="InterPro" id="IPR036286">
    <property type="entry name" value="LexA/Signal_pep-like_sf"/>
</dbReference>
<dbReference type="CDD" id="cd06529">
    <property type="entry name" value="S24_LexA-like"/>
    <property type="match status" value="1"/>
</dbReference>
<dbReference type="Proteomes" id="UP001179501">
    <property type="component" value="Chromosome"/>
</dbReference>